<organism evidence="2 3">
    <name type="scientific">Athelia psychrophila</name>
    <dbReference type="NCBI Taxonomy" id="1759441"/>
    <lineage>
        <taxon>Eukaryota</taxon>
        <taxon>Fungi</taxon>
        <taxon>Dikarya</taxon>
        <taxon>Basidiomycota</taxon>
        <taxon>Agaricomycotina</taxon>
        <taxon>Agaricomycetes</taxon>
        <taxon>Agaricomycetidae</taxon>
        <taxon>Atheliales</taxon>
        <taxon>Atheliaceae</taxon>
        <taxon>Athelia</taxon>
    </lineage>
</organism>
<proteinExistence type="predicted"/>
<name>A0A166BNH5_9AGAM</name>
<accession>A0A166BNH5</accession>
<feature type="compositionally biased region" description="Low complexity" evidence="1">
    <location>
        <begin position="108"/>
        <end position="117"/>
    </location>
</feature>
<dbReference type="AlphaFoldDB" id="A0A166BNH5"/>
<evidence type="ECO:0000313" key="3">
    <source>
        <dbReference type="Proteomes" id="UP000076532"/>
    </source>
</evidence>
<keyword evidence="3" id="KW-1185">Reference proteome</keyword>
<feature type="region of interest" description="Disordered" evidence="1">
    <location>
        <begin position="30"/>
        <end position="49"/>
    </location>
</feature>
<dbReference type="EMBL" id="KV417642">
    <property type="protein sequence ID" value="KZP12823.1"/>
    <property type="molecule type" value="Genomic_DNA"/>
</dbReference>
<reference evidence="2 3" key="1">
    <citation type="journal article" date="2016" name="Mol. Biol. Evol.">
        <title>Comparative Genomics of Early-Diverging Mushroom-Forming Fungi Provides Insights into the Origins of Lignocellulose Decay Capabilities.</title>
        <authorList>
            <person name="Nagy L.G."/>
            <person name="Riley R."/>
            <person name="Tritt A."/>
            <person name="Adam C."/>
            <person name="Daum C."/>
            <person name="Floudas D."/>
            <person name="Sun H."/>
            <person name="Yadav J.S."/>
            <person name="Pangilinan J."/>
            <person name="Larsson K.H."/>
            <person name="Matsuura K."/>
            <person name="Barry K."/>
            <person name="Labutti K."/>
            <person name="Kuo R."/>
            <person name="Ohm R.A."/>
            <person name="Bhattacharya S.S."/>
            <person name="Shirouzu T."/>
            <person name="Yoshinaga Y."/>
            <person name="Martin F.M."/>
            <person name="Grigoriev I.V."/>
            <person name="Hibbett D.S."/>
        </authorList>
    </citation>
    <scope>NUCLEOTIDE SEQUENCE [LARGE SCALE GENOMIC DNA]</scope>
    <source>
        <strain evidence="2 3">CBS 109695</strain>
    </source>
</reference>
<feature type="compositionally biased region" description="Low complexity" evidence="1">
    <location>
        <begin position="30"/>
        <end position="40"/>
    </location>
</feature>
<feature type="compositionally biased region" description="Basic residues" evidence="1">
    <location>
        <begin position="84"/>
        <end position="94"/>
    </location>
</feature>
<gene>
    <name evidence="2" type="ORF">FIBSPDRAFT_936740</name>
</gene>
<feature type="region of interest" description="Disordered" evidence="1">
    <location>
        <begin position="79"/>
        <end position="123"/>
    </location>
</feature>
<evidence type="ECO:0000313" key="2">
    <source>
        <dbReference type="EMBL" id="KZP12823.1"/>
    </source>
</evidence>
<dbReference type="Proteomes" id="UP000076532">
    <property type="component" value="Unassembled WGS sequence"/>
</dbReference>
<evidence type="ECO:0000256" key="1">
    <source>
        <dbReference type="SAM" id="MobiDB-lite"/>
    </source>
</evidence>
<sequence>MHKYSSAFGRLQIIHRTMFSQLVDATPYTPSAQLSQSQPQPQTPLPMPMPTPFLPSLSLWLRGGVDHADADGQSTAHDLLCHSARSRKQHIGHHKDKDSAPADLDTCSSSGSSSSSRGSGGRWPTVRRKLLALVHIRSAPRVDMQSEELVAV</sequence>
<protein>
    <submittedName>
        <fullName evidence="2">Uncharacterized protein</fullName>
    </submittedName>
</protein>